<organism evidence="2 3">
    <name type="scientific">Oryza sativa subsp. japonica</name>
    <name type="common">Rice</name>
    <dbReference type="NCBI Taxonomy" id="39947"/>
    <lineage>
        <taxon>Eukaryota</taxon>
        <taxon>Viridiplantae</taxon>
        <taxon>Streptophyta</taxon>
        <taxon>Embryophyta</taxon>
        <taxon>Tracheophyta</taxon>
        <taxon>Spermatophyta</taxon>
        <taxon>Magnoliopsida</taxon>
        <taxon>Liliopsida</taxon>
        <taxon>Poales</taxon>
        <taxon>Poaceae</taxon>
        <taxon>BOP clade</taxon>
        <taxon>Oryzoideae</taxon>
        <taxon>Oryzeae</taxon>
        <taxon>Oryzinae</taxon>
        <taxon>Oryza</taxon>
        <taxon>Oryza sativa</taxon>
    </lineage>
</organism>
<evidence type="ECO:0000313" key="2">
    <source>
        <dbReference type="EMBL" id="BAS79234.1"/>
    </source>
</evidence>
<dbReference type="Gramene" id="Os02t0558200-00">
    <property type="protein sequence ID" value="Os02t0558200-00"/>
    <property type="gene ID" value="Os02g0558200"/>
</dbReference>
<protein>
    <submittedName>
        <fullName evidence="2">Os02g0558200 protein</fullName>
    </submittedName>
</protein>
<dbReference type="EMBL" id="AP014958">
    <property type="protein sequence ID" value="BAS79234.1"/>
    <property type="molecule type" value="Genomic_DNA"/>
</dbReference>
<reference evidence="3" key="1">
    <citation type="journal article" date="2005" name="Nature">
        <title>The map-based sequence of the rice genome.</title>
        <authorList>
            <consortium name="International rice genome sequencing project (IRGSP)"/>
            <person name="Matsumoto T."/>
            <person name="Wu J."/>
            <person name="Kanamori H."/>
            <person name="Katayose Y."/>
            <person name="Fujisawa M."/>
            <person name="Namiki N."/>
            <person name="Mizuno H."/>
            <person name="Yamamoto K."/>
            <person name="Antonio B.A."/>
            <person name="Baba T."/>
            <person name="Sakata K."/>
            <person name="Nagamura Y."/>
            <person name="Aoki H."/>
            <person name="Arikawa K."/>
            <person name="Arita K."/>
            <person name="Bito T."/>
            <person name="Chiden Y."/>
            <person name="Fujitsuka N."/>
            <person name="Fukunaka R."/>
            <person name="Hamada M."/>
            <person name="Harada C."/>
            <person name="Hayashi A."/>
            <person name="Hijishita S."/>
            <person name="Honda M."/>
            <person name="Hosokawa S."/>
            <person name="Ichikawa Y."/>
            <person name="Idonuma A."/>
            <person name="Iijima M."/>
            <person name="Ikeda M."/>
            <person name="Ikeno M."/>
            <person name="Ito K."/>
            <person name="Ito S."/>
            <person name="Ito T."/>
            <person name="Ito Y."/>
            <person name="Ito Y."/>
            <person name="Iwabuchi A."/>
            <person name="Kamiya K."/>
            <person name="Karasawa W."/>
            <person name="Kurita K."/>
            <person name="Katagiri S."/>
            <person name="Kikuta A."/>
            <person name="Kobayashi H."/>
            <person name="Kobayashi N."/>
            <person name="Machita K."/>
            <person name="Maehara T."/>
            <person name="Masukawa M."/>
            <person name="Mizubayashi T."/>
            <person name="Mukai Y."/>
            <person name="Nagasaki H."/>
            <person name="Nagata Y."/>
            <person name="Naito S."/>
            <person name="Nakashima M."/>
            <person name="Nakama Y."/>
            <person name="Nakamichi Y."/>
            <person name="Nakamura M."/>
            <person name="Meguro A."/>
            <person name="Negishi M."/>
            <person name="Ohta I."/>
            <person name="Ohta T."/>
            <person name="Okamoto M."/>
            <person name="Ono N."/>
            <person name="Saji S."/>
            <person name="Sakaguchi M."/>
            <person name="Sakai K."/>
            <person name="Shibata M."/>
            <person name="Shimokawa T."/>
            <person name="Song J."/>
            <person name="Takazaki Y."/>
            <person name="Terasawa K."/>
            <person name="Tsugane M."/>
            <person name="Tsuji K."/>
            <person name="Ueda S."/>
            <person name="Waki K."/>
            <person name="Yamagata H."/>
            <person name="Yamamoto M."/>
            <person name="Yamamoto S."/>
            <person name="Yamane H."/>
            <person name="Yoshiki S."/>
            <person name="Yoshihara R."/>
            <person name="Yukawa K."/>
            <person name="Zhong H."/>
            <person name="Yano M."/>
            <person name="Yuan Q."/>
            <person name="Ouyang S."/>
            <person name="Liu J."/>
            <person name="Jones K.M."/>
            <person name="Gansberger K."/>
            <person name="Moffat K."/>
            <person name="Hill J."/>
            <person name="Bera J."/>
            <person name="Fadrosh D."/>
            <person name="Jin S."/>
            <person name="Johri S."/>
            <person name="Kim M."/>
            <person name="Overton L."/>
            <person name="Reardon M."/>
            <person name="Tsitrin T."/>
            <person name="Vuong H."/>
            <person name="Weaver B."/>
            <person name="Ciecko A."/>
            <person name="Tallon L."/>
            <person name="Jackson J."/>
            <person name="Pai G."/>
            <person name="Aken S.V."/>
            <person name="Utterback T."/>
            <person name="Reidmuller S."/>
            <person name="Feldblyum T."/>
            <person name="Hsiao J."/>
            <person name="Zismann V."/>
            <person name="Iobst S."/>
            <person name="de Vazeille A.R."/>
            <person name="Buell C.R."/>
            <person name="Ying K."/>
            <person name="Li Y."/>
            <person name="Lu T."/>
            <person name="Huang Y."/>
            <person name="Zhao Q."/>
            <person name="Feng Q."/>
            <person name="Zhang L."/>
            <person name="Zhu J."/>
            <person name="Weng Q."/>
            <person name="Mu J."/>
            <person name="Lu Y."/>
            <person name="Fan D."/>
            <person name="Liu Y."/>
            <person name="Guan J."/>
            <person name="Zhang Y."/>
            <person name="Yu S."/>
            <person name="Liu X."/>
            <person name="Zhang Y."/>
            <person name="Hong G."/>
            <person name="Han B."/>
            <person name="Choisne N."/>
            <person name="Demange N."/>
            <person name="Orjeda G."/>
            <person name="Samain S."/>
            <person name="Cattolico L."/>
            <person name="Pelletier E."/>
            <person name="Couloux A."/>
            <person name="Segurens B."/>
            <person name="Wincker P."/>
            <person name="D'Hont A."/>
            <person name="Scarpelli C."/>
            <person name="Weissenbach J."/>
            <person name="Salanoubat M."/>
            <person name="Quetier F."/>
            <person name="Yu Y."/>
            <person name="Kim H.R."/>
            <person name="Rambo T."/>
            <person name="Currie J."/>
            <person name="Collura K."/>
            <person name="Luo M."/>
            <person name="Yang T."/>
            <person name="Ammiraju J.S.S."/>
            <person name="Engler F."/>
            <person name="Soderlund C."/>
            <person name="Wing R.A."/>
            <person name="Palmer L.E."/>
            <person name="de la Bastide M."/>
            <person name="Spiegel L."/>
            <person name="Nascimento L."/>
            <person name="Zutavern T."/>
            <person name="O'Shaughnessy A."/>
            <person name="Dike S."/>
            <person name="Dedhia N."/>
            <person name="Preston R."/>
            <person name="Balija V."/>
            <person name="McCombie W.R."/>
            <person name="Chow T."/>
            <person name="Chen H."/>
            <person name="Chung M."/>
            <person name="Chen C."/>
            <person name="Shaw J."/>
            <person name="Wu H."/>
            <person name="Hsiao K."/>
            <person name="Chao Y."/>
            <person name="Chu M."/>
            <person name="Cheng C."/>
            <person name="Hour A."/>
            <person name="Lee P."/>
            <person name="Lin S."/>
            <person name="Lin Y."/>
            <person name="Liou J."/>
            <person name="Liu S."/>
            <person name="Hsing Y."/>
            <person name="Raghuvanshi S."/>
            <person name="Mohanty A."/>
            <person name="Bharti A.K."/>
            <person name="Gaur A."/>
            <person name="Gupta V."/>
            <person name="Kumar D."/>
            <person name="Ravi V."/>
            <person name="Vij S."/>
            <person name="Kapur A."/>
            <person name="Khurana P."/>
            <person name="Khurana P."/>
            <person name="Khurana J.P."/>
            <person name="Tyagi A.K."/>
            <person name="Gaikwad K."/>
            <person name="Singh A."/>
            <person name="Dalal V."/>
            <person name="Srivastava S."/>
            <person name="Dixit A."/>
            <person name="Pal A.K."/>
            <person name="Ghazi I.A."/>
            <person name="Yadav M."/>
            <person name="Pandit A."/>
            <person name="Bhargava A."/>
            <person name="Sureshbabu K."/>
            <person name="Batra K."/>
            <person name="Sharma T.R."/>
            <person name="Mohapatra T."/>
            <person name="Singh N.K."/>
            <person name="Messing J."/>
            <person name="Nelson A.B."/>
            <person name="Fuks G."/>
            <person name="Kavchok S."/>
            <person name="Keizer G."/>
            <person name="Linton E."/>
            <person name="Llaca V."/>
            <person name="Song R."/>
            <person name="Tanyolac B."/>
            <person name="Young S."/>
            <person name="Ho-Il K."/>
            <person name="Hahn J.H."/>
            <person name="Sangsakoo G."/>
            <person name="Vanavichit A."/>
            <person name="de Mattos Luiz.A.T."/>
            <person name="Zimmer P.D."/>
            <person name="Malone G."/>
            <person name="Dellagostin O."/>
            <person name="de Oliveira A.C."/>
            <person name="Bevan M."/>
            <person name="Bancroft I."/>
            <person name="Minx P."/>
            <person name="Cordum H."/>
            <person name="Wilson R."/>
            <person name="Cheng Z."/>
            <person name="Jin W."/>
            <person name="Jiang J."/>
            <person name="Leong S.A."/>
            <person name="Iwama H."/>
            <person name="Gojobori T."/>
            <person name="Itoh T."/>
            <person name="Niimura Y."/>
            <person name="Fujii Y."/>
            <person name="Habara T."/>
            <person name="Sakai H."/>
            <person name="Sato Y."/>
            <person name="Wilson G."/>
            <person name="Kumar K."/>
            <person name="McCouch S."/>
            <person name="Juretic N."/>
            <person name="Hoen D."/>
            <person name="Wright S."/>
            <person name="Bruskiewich R."/>
            <person name="Bureau T."/>
            <person name="Miyao A."/>
            <person name="Hirochika H."/>
            <person name="Nishikawa T."/>
            <person name="Kadowaki K."/>
            <person name="Sugiura M."/>
            <person name="Burr B."/>
            <person name="Sasaki T."/>
        </authorList>
    </citation>
    <scope>NUCLEOTIDE SEQUENCE [LARGE SCALE GENOMIC DNA]</scope>
    <source>
        <strain evidence="3">cv. Nipponbare</strain>
    </source>
</reference>
<name>A0A0P0VKE4_ORYSJ</name>
<accession>A0A0P0VKE4</accession>
<gene>
    <name evidence="2" type="ordered locus">Os02g0558200</name>
    <name evidence="2" type="ORF">OSNPB_020558200</name>
</gene>
<keyword evidence="3" id="KW-1185">Reference proteome</keyword>
<dbReference type="Proteomes" id="UP000059680">
    <property type="component" value="Chromosome 2"/>
</dbReference>
<reference evidence="2 3" key="2">
    <citation type="journal article" date="2013" name="Plant Cell Physiol.">
        <title>Rice Annotation Project Database (RAP-DB): an integrative and interactive database for rice genomics.</title>
        <authorList>
            <person name="Sakai H."/>
            <person name="Lee S.S."/>
            <person name="Tanaka T."/>
            <person name="Numa H."/>
            <person name="Kim J."/>
            <person name="Kawahara Y."/>
            <person name="Wakimoto H."/>
            <person name="Yang C.C."/>
            <person name="Iwamoto M."/>
            <person name="Abe T."/>
            <person name="Yamada Y."/>
            <person name="Muto A."/>
            <person name="Inokuchi H."/>
            <person name="Ikemura T."/>
            <person name="Matsumoto T."/>
            <person name="Sasaki T."/>
            <person name="Itoh T."/>
        </authorList>
    </citation>
    <scope>NUCLEOTIDE SEQUENCE [LARGE SCALE GENOMIC DNA]</scope>
    <source>
        <strain evidence="3">cv. Nipponbare</strain>
    </source>
</reference>
<dbReference type="InParanoid" id="A0A0P0VKE4"/>
<proteinExistence type="predicted"/>
<sequence length="127" mass="14430">MRRTSMTRGSMARSLVSSRRITQTDTVILIVPPRKDAAPRRAKRPGSRSDMDPRSVPTMRPYVAPARITGMKRPDGTATPYVRIPRQYTAVKKMKRVDMWNSDSVPLLKRLRMASSFVLKKSDARSL</sequence>
<dbReference type="PaxDb" id="39947-A0A0P0VKE4"/>
<evidence type="ECO:0000256" key="1">
    <source>
        <dbReference type="SAM" id="MobiDB-lite"/>
    </source>
</evidence>
<reference evidence="2 3" key="3">
    <citation type="journal article" date="2013" name="Rice">
        <title>Improvement of the Oryza sativa Nipponbare reference genome using next generation sequence and optical map data.</title>
        <authorList>
            <person name="Kawahara Y."/>
            <person name="de la Bastide M."/>
            <person name="Hamilton J.P."/>
            <person name="Kanamori H."/>
            <person name="McCombie W.R."/>
            <person name="Ouyang S."/>
            <person name="Schwartz D.C."/>
            <person name="Tanaka T."/>
            <person name="Wu J."/>
            <person name="Zhou S."/>
            <person name="Childs K.L."/>
            <person name="Davidson R.M."/>
            <person name="Lin H."/>
            <person name="Quesada-Ocampo L."/>
            <person name="Vaillancourt B."/>
            <person name="Sakai H."/>
            <person name="Lee S.S."/>
            <person name="Kim J."/>
            <person name="Numa H."/>
            <person name="Itoh T."/>
            <person name="Buell C.R."/>
            <person name="Matsumoto T."/>
        </authorList>
    </citation>
    <scope>NUCLEOTIDE SEQUENCE [LARGE SCALE GENOMIC DNA]</scope>
    <source>
        <strain evidence="3">cv. Nipponbare</strain>
    </source>
</reference>
<dbReference type="AlphaFoldDB" id="A0A0P0VKE4"/>
<evidence type="ECO:0000313" key="3">
    <source>
        <dbReference type="Proteomes" id="UP000059680"/>
    </source>
</evidence>
<feature type="region of interest" description="Disordered" evidence="1">
    <location>
        <begin position="32"/>
        <end position="80"/>
    </location>
</feature>